<keyword evidence="3" id="KW-0479">Metal-binding</keyword>
<accession>A0ABW4W0A9</accession>
<evidence type="ECO:0000256" key="4">
    <source>
        <dbReference type="ARBA" id="ARBA00022801"/>
    </source>
</evidence>
<organism evidence="9 10">
    <name type="scientific">Ornithinibacillus salinisoli</name>
    <dbReference type="NCBI Taxonomy" id="1848459"/>
    <lineage>
        <taxon>Bacteria</taxon>
        <taxon>Bacillati</taxon>
        <taxon>Bacillota</taxon>
        <taxon>Bacilli</taxon>
        <taxon>Bacillales</taxon>
        <taxon>Bacillaceae</taxon>
        <taxon>Ornithinibacillus</taxon>
    </lineage>
</organism>
<evidence type="ECO:0000256" key="5">
    <source>
        <dbReference type="ARBA" id="ARBA00023211"/>
    </source>
</evidence>
<keyword evidence="6 8" id="KW-0119">Carbohydrate metabolism</keyword>
<dbReference type="Proteomes" id="UP001597383">
    <property type="component" value="Unassembled WGS sequence"/>
</dbReference>
<dbReference type="CDD" id="cd01516">
    <property type="entry name" value="FBPase_glpX"/>
    <property type="match status" value="1"/>
</dbReference>
<proteinExistence type="inferred from homology"/>
<evidence type="ECO:0000256" key="6">
    <source>
        <dbReference type="ARBA" id="ARBA00023277"/>
    </source>
</evidence>
<evidence type="ECO:0000256" key="2">
    <source>
        <dbReference type="ARBA" id="ARBA00008989"/>
    </source>
</evidence>
<protein>
    <recommendedName>
        <fullName evidence="8">Fructose-1,6-bisphosphatase</fullName>
    </recommendedName>
</protein>
<name>A0ABW4W0A9_9BACI</name>
<sequence length="313" mass="34133">MEHLLKDFLQVTERAAVATLPWIGKGNKIEADQAATTSMRENLKQIEMQGVIVIGEGEIDEAPMLFIGEKVGNGNGEAVDIAVDPIDGTTPVSEGNDNGIAVIAAAPKGTLLHAPDMYMEKLAVGPEAVGKIDIDAPLIENLHQVAKAKGKKISEMNVFVQDRPRHEEAVRIMREAGATVHLFRDGDVLRAITPSMKDMDMDMFYNIGGAPEGVLSAVAIKCLGGEMQAKLSFRNEEEYDRCLKMGIKNPKAALKHHQLVASNQGIFVATAITDTLFLKGIRDDNDELVTETLVIDGMTKEWKKIKTDQFVNV</sequence>
<keyword evidence="4 9" id="KW-0378">Hydrolase</keyword>
<reference evidence="10" key="1">
    <citation type="journal article" date="2019" name="Int. J. Syst. Evol. Microbiol.">
        <title>The Global Catalogue of Microorganisms (GCM) 10K type strain sequencing project: providing services to taxonomists for standard genome sequencing and annotation.</title>
        <authorList>
            <consortium name="The Broad Institute Genomics Platform"/>
            <consortium name="The Broad Institute Genome Sequencing Center for Infectious Disease"/>
            <person name="Wu L."/>
            <person name="Ma J."/>
        </authorList>
    </citation>
    <scope>NUCLEOTIDE SEQUENCE [LARGE SCALE GENOMIC DNA]</scope>
    <source>
        <strain evidence="10">R28</strain>
    </source>
</reference>
<dbReference type="PANTHER" id="PTHR30447">
    <property type="entry name" value="FRUCTOSE-1,6-BISPHOSPHATASE CLASS 2"/>
    <property type="match status" value="1"/>
</dbReference>
<dbReference type="InterPro" id="IPR004464">
    <property type="entry name" value="FBPase_class-2/SBPase"/>
</dbReference>
<evidence type="ECO:0000256" key="3">
    <source>
        <dbReference type="ARBA" id="ARBA00022723"/>
    </source>
</evidence>
<dbReference type="NCBIfam" id="TIGR00330">
    <property type="entry name" value="glpX"/>
    <property type="match status" value="1"/>
</dbReference>
<keyword evidence="10" id="KW-1185">Reference proteome</keyword>
<dbReference type="SUPFAM" id="SSF56655">
    <property type="entry name" value="Carbohydrate phosphatase"/>
    <property type="match status" value="1"/>
</dbReference>
<gene>
    <name evidence="9" type="primary">glpX</name>
    <name evidence="9" type="ORF">ACFSJF_10850</name>
</gene>
<comment type="caution">
    <text evidence="9">The sequence shown here is derived from an EMBL/GenBank/DDBJ whole genome shotgun (WGS) entry which is preliminary data.</text>
</comment>
<comment type="similarity">
    <text evidence="2 8">Belongs to the FBPase class 2 family.</text>
</comment>
<dbReference type="Gene3D" id="3.40.190.90">
    <property type="match status" value="1"/>
</dbReference>
<dbReference type="PIRSF" id="PIRSF004532">
    <property type="entry name" value="GlpX"/>
    <property type="match status" value="1"/>
</dbReference>
<dbReference type="EMBL" id="JBHUHQ010000015">
    <property type="protein sequence ID" value="MFD2044766.1"/>
    <property type="molecule type" value="Genomic_DNA"/>
</dbReference>
<dbReference type="RefSeq" id="WP_377555999.1">
    <property type="nucleotide sequence ID" value="NZ_JBHUHQ010000015.1"/>
</dbReference>
<comment type="pathway">
    <text evidence="7">Carbohydrate biosynthesis.</text>
</comment>
<evidence type="ECO:0000313" key="10">
    <source>
        <dbReference type="Proteomes" id="UP001597383"/>
    </source>
</evidence>
<evidence type="ECO:0000256" key="1">
    <source>
        <dbReference type="ARBA" id="ARBA00001273"/>
    </source>
</evidence>
<evidence type="ECO:0000256" key="8">
    <source>
        <dbReference type="PIRNR" id="PIRNR004532"/>
    </source>
</evidence>
<dbReference type="Gene3D" id="3.30.540.10">
    <property type="entry name" value="Fructose-1,6-Bisphosphatase, subunit A, domain 1"/>
    <property type="match status" value="1"/>
</dbReference>
<evidence type="ECO:0000256" key="7">
    <source>
        <dbReference type="ARBA" id="ARBA00024331"/>
    </source>
</evidence>
<comment type="catalytic activity">
    <reaction evidence="1">
        <text>beta-D-fructose 1,6-bisphosphate + H2O = beta-D-fructose 6-phosphate + phosphate</text>
        <dbReference type="Rhea" id="RHEA:11064"/>
        <dbReference type="ChEBI" id="CHEBI:15377"/>
        <dbReference type="ChEBI" id="CHEBI:32966"/>
        <dbReference type="ChEBI" id="CHEBI:43474"/>
        <dbReference type="ChEBI" id="CHEBI:57634"/>
        <dbReference type="EC" id="3.1.3.11"/>
    </reaction>
</comment>
<keyword evidence="5" id="KW-0464">Manganese</keyword>
<dbReference type="GO" id="GO:0042132">
    <property type="term" value="F:fructose 1,6-bisphosphate 1-phosphatase activity"/>
    <property type="evidence" value="ECO:0007669"/>
    <property type="project" value="UniProtKB-EC"/>
</dbReference>
<dbReference type="PANTHER" id="PTHR30447:SF0">
    <property type="entry name" value="FRUCTOSE-1,6-BISPHOSPHATASE 1 CLASS 2-RELATED"/>
    <property type="match status" value="1"/>
</dbReference>
<dbReference type="Pfam" id="PF03320">
    <property type="entry name" value="FBPase_glpX"/>
    <property type="match status" value="1"/>
</dbReference>
<evidence type="ECO:0000313" key="9">
    <source>
        <dbReference type="EMBL" id="MFD2044766.1"/>
    </source>
</evidence>